<dbReference type="GO" id="GO:0003755">
    <property type="term" value="F:peptidyl-prolyl cis-trans isomerase activity"/>
    <property type="evidence" value="ECO:0007669"/>
    <property type="project" value="InterPro"/>
</dbReference>
<dbReference type="InterPro" id="IPR046357">
    <property type="entry name" value="PPIase_dom_sf"/>
</dbReference>
<dbReference type="InterPro" id="IPR000297">
    <property type="entry name" value="PPIase_PpiC"/>
</dbReference>
<dbReference type="InterPro" id="IPR027304">
    <property type="entry name" value="Trigger_fact/SurA_dom_sf"/>
</dbReference>
<dbReference type="PROSITE" id="PS50198">
    <property type="entry name" value="PPIC_PPIASE_2"/>
    <property type="match status" value="1"/>
</dbReference>
<dbReference type="EMBL" id="UINC01000315">
    <property type="protein sequence ID" value="SUZ53122.1"/>
    <property type="molecule type" value="Genomic_DNA"/>
</dbReference>
<dbReference type="Pfam" id="PF00639">
    <property type="entry name" value="Rotamase"/>
    <property type="match status" value="1"/>
</dbReference>
<dbReference type="SUPFAM" id="SSF109998">
    <property type="entry name" value="Triger factor/SurA peptide-binding domain-like"/>
    <property type="match status" value="1"/>
</dbReference>
<name>A0A381NEY3_9ZZZZ</name>
<protein>
    <recommendedName>
        <fullName evidence="1">PpiC domain-containing protein</fullName>
    </recommendedName>
</protein>
<evidence type="ECO:0000313" key="2">
    <source>
        <dbReference type="EMBL" id="SUZ53122.1"/>
    </source>
</evidence>
<dbReference type="PANTHER" id="PTHR47245">
    <property type="entry name" value="PEPTIDYLPROLYL ISOMERASE"/>
    <property type="match status" value="1"/>
</dbReference>
<proteinExistence type="predicted"/>
<accession>A0A381NEY3</accession>
<organism evidence="2">
    <name type="scientific">marine metagenome</name>
    <dbReference type="NCBI Taxonomy" id="408172"/>
    <lineage>
        <taxon>unclassified sequences</taxon>
        <taxon>metagenomes</taxon>
        <taxon>ecological metagenomes</taxon>
    </lineage>
</organism>
<reference evidence="2" key="1">
    <citation type="submission" date="2018-05" db="EMBL/GenBank/DDBJ databases">
        <authorList>
            <person name="Lanie J.A."/>
            <person name="Ng W.-L."/>
            <person name="Kazmierczak K.M."/>
            <person name="Andrzejewski T.M."/>
            <person name="Davidsen T.M."/>
            <person name="Wayne K.J."/>
            <person name="Tettelin H."/>
            <person name="Glass J.I."/>
            <person name="Rusch D."/>
            <person name="Podicherti R."/>
            <person name="Tsui H.-C.T."/>
            <person name="Winkler M.E."/>
        </authorList>
    </citation>
    <scope>NUCLEOTIDE SEQUENCE</scope>
</reference>
<feature type="domain" description="PpiC" evidence="1">
    <location>
        <begin position="138"/>
        <end position="228"/>
    </location>
</feature>
<sequence length="266" mass="30681">MYKTFFLPKMLKNTIFLIMLFFSLFRITEAEVIRTVNNVAIDDEILNIYIQTRIQKTIDNITEEEYSSLLNDLIDLYLLSTQDEAEKLKNTPQLKAQIELQNRGLIAQAVANNFFKNLKISEEEIRDAYSLQILNTPKLEYKASHILVETEQEALEIIDQLNKGDTFEILAIDKSIGPSAANGGNLDWFSPNQMVKAFSDAVEKLKNGEYSKLPTQTQFGWHIILREDSKPSIPPTLESIRQQIEQNIMQKSFQRYIQALRSNINN</sequence>
<gene>
    <name evidence="2" type="ORF">METZ01_LOCUS5976</name>
</gene>
<dbReference type="PANTHER" id="PTHR47245:SF2">
    <property type="entry name" value="PEPTIDYL-PROLYL CIS-TRANS ISOMERASE HP_0175-RELATED"/>
    <property type="match status" value="1"/>
</dbReference>
<evidence type="ECO:0000259" key="1">
    <source>
        <dbReference type="PROSITE" id="PS50198"/>
    </source>
</evidence>
<dbReference type="Gene3D" id="3.10.50.40">
    <property type="match status" value="1"/>
</dbReference>
<dbReference type="SUPFAM" id="SSF54534">
    <property type="entry name" value="FKBP-like"/>
    <property type="match status" value="1"/>
</dbReference>
<dbReference type="AlphaFoldDB" id="A0A381NEY3"/>
<dbReference type="InterPro" id="IPR050245">
    <property type="entry name" value="PrsA_foldase"/>
</dbReference>